<protein>
    <submittedName>
        <fullName evidence="2">Uncharacterized protein</fullName>
    </submittedName>
</protein>
<feature type="transmembrane region" description="Helical" evidence="1">
    <location>
        <begin position="16"/>
        <end position="33"/>
    </location>
</feature>
<name>A0A8J3SJI6_9ACTN</name>
<reference evidence="2 3" key="1">
    <citation type="submission" date="2021-01" db="EMBL/GenBank/DDBJ databases">
        <title>Whole genome shotgun sequence of Planobispora siamensis NBRC 107568.</title>
        <authorList>
            <person name="Komaki H."/>
            <person name="Tamura T."/>
        </authorList>
    </citation>
    <scope>NUCLEOTIDE SEQUENCE [LARGE SCALE GENOMIC DNA]</scope>
    <source>
        <strain evidence="2 3">NBRC 107568</strain>
    </source>
</reference>
<keyword evidence="3" id="KW-1185">Reference proteome</keyword>
<proteinExistence type="predicted"/>
<evidence type="ECO:0000313" key="2">
    <source>
        <dbReference type="EMBL" id="GIH95452.1"/>
    </source>
</evidence>
<gene>
    <name evidence="2" type="ORF">Psi01_60820</name>
</gene>
<dbReference type="Proteomes" id="UP000619788">
    <property type="component" value="Unassembled WGS sequence"/>
</dbReference>
<dbReference type="AlphaFoldDB" id="A0A8J3SJI6"/>
<dbReference type="RefSeq" id="WP_204067545.1">
    <property type="nucleotide sequence ID" value="NZ_BOOJ01000052.1"/>
</dbReference>
<keyword evidence="1" id="KW-0812">Transmembrane</keyword>
<evidence type="ECO:0000313" key="3">
    <source>
        <dbReference type="Proteomes" id="UP000619788"/>
    </source>
</evidence>
<accession>A0A8J3SJI6</accession>
<comment type="caution">
    <text evidence="2">The sequence shown here is derived from an EMBL/GenBank/DDBJ whole genome shotgun (WGS) entry which is preliminary data.</text>
</comment>
<feature type="transmembrane region" description="Helical" evidence="1">
    <location>
        <begin position="45"/>
        <end position="66"/>
    </location>
</feature>
<keyword evidence="1" id="KW-1133">Transmembrane helix</keyword>
<evidence type="ECO:0000256" key="1">
    <source>
        <dbReference type="SAM" id="Phobius"/>
    </source>
</evidence>
<dbReference type="EMBL" id="BOOJ01000052">
    <property type="protein sequence ID" value="GIH95452.1"/>
    <property type="molecule type" value="Genomic_DNA"/>
</dbReference>
<organism evidence="2 3">
    <name type="scientific">Planobispora siamensis</name>
    <dbReference type="NCBI Taxonomy" id="936338"/>
    <lineage>
        <taxon>Bacteria</taxon>
        <taxon>Bacillati</taxon>
        <taxon>Actinomycetota</taxon>
        <taxon>Actinomycetes</taxon>
        <taxon>Streptosporangiales</taxon>
        <taxon>Streptosporangiaceae</taxon>
        <taxon>Planobispora</taxon>
    </lineage>
</organism>
<keyword evidence="1" id="KW-0472">Membrane</keyword>
<sequence length="90" mass="9310">MSEATAGARAPIERKVTASSTAAAVAGALVWLLETTVLHGAVPEPIVTLIYVAVPGLCALAAGFFAKHTWRSDPEALRTKPYIPPPGSSI</sequence>